<sequence length="195" mass="21840">MTASITDRSLQHHSSSGRLDSRSHKAFRLSPSRQRTSDELTLPRWRLLTYPFCQLLPALQAVRMTRVEDERSGWHQHQTSRPCGTISLGRTRTWLGRMRHCQKTARSTNVTPTSFAASYSTACVAVLTPALHVHLKLLRLLRSDQLPAFPRATADCWPTEATGLESPTFGQTPTARLGTPTFNSHLNQKELSPPA</sequence>
<dbReference type="Proteomes" id="UP000316476">
    <property type="component" value="Unassembled WGS sequence"/>
</dbReference>
<dbReference type="AlphaFoldDB" id="A0A5C6FT63"/>
<evidence type="ECO:0000313" key="3">
    <source>
        <dbReference type="Proteomes" id="UP000316476"/>
    </source>
</evidence>
<proteinExistence type="predicted"/>
<comment type="caution">
    <text evidence="2">The sequence shown here is derived from an EMBL/GenBank/DDBJ whole genome shotgun (WGS) entry which is preliminary data.</text>
</comment>
<feature type="compositionally biased region" description="Polar residues" evidence="1">
    <location>
        <begin position="168"/>
        <end position="195"/>
    </location>
</feature>
<dbReference type="EMBL" id="SJPZ01000001">
    <property type="protein sequence ID" value="TWU65506.1"/>
    <property type="molecule type" value="Genomic_DNA"/>
</dbReference>
<evidence type="ECO:0000313" key="2">
    <source>
        <dbReference type="EMBL" id="TWU65506.1"/>
    </source>
</evidence>
<evidence type="ECO:0000256" key="1">
    <source>
        <dbReference type="SAM" id="MobiDB-lite"/>
    </source>
</evidence>
<feature type="region of interest" description="Disordered" evidence="1">
    <location>
        <begin position="1"/>
        <end position="33"/>
    </location>
</feature>
<reference evidence="2 3" key="1">
    <citation type="submission" date="2019-02" db="EMBL/GenBank/DDBJ databases">
        <title>Deep-cultivation of Planctomycetes and their phenomic and genomic characterization uncovers novel biology.</title>
        <authorList>
            <person name="Wiegand S."/>
            <person name="Jogler M."/>
            <person name="Boedeker C."/>
            <person name="Pinto D."/>
            <person name="Vollmers J."/>
            <person name="Rivas-Marin E."/>
            <person name="Kohn T."/>
            <person name="Peeters S.H."/>
            <person name="Heuer A."/>
            <person name="Rast P."/>
            <person name="Oberbeckmann S."/>
            <person name="Bunk B."/>
            <person name="Jeske O."/>
            <person name="Meyerdierks A."/>
            <person name="Storesund J.E."/>
            <person name="Kallscheuer N."/>
            <person name="Luecker S."/>
            <person name="Lage O.M."/>
            <person name="Pohl T."/>
            <person name="Merkel B.J."/>
            <person name="Hornburger P."/>
            <person name="Mueller R.-W."/>
            <person name="Bruemmer F."/>
            <person name="Labrenz M."/>
            <person name="Spormann A.M."/>
            <person name="Op Den Camp H."/>
            <person name="Overmann J."/>
            <person name="Amann R."/>
            <person name="Jetten M.S.M."/>
            <person name="Mascher T."/>
            <person name="Medema M.H."/>
            <person name="Devos D.P."/>
            <person name="Kaster A.-K."/>
            <person name="Ovreas L."/>
            <person name="Rohde M."/>
            <person name="Galperin M.Y."/>
            <person name="Jogler C."/>
        </authorList>
    </citation>
    <scope>NUCLEOTIDE SEQUENCE [LARGE SCALE GENOMIC DNA]</scope>
    <source>
        <strain evidence="2 3">V7</strain>
    </source>
</reference>
<feature type="compositionally biased region" description="Polar residues" evidence="1">
    <location>
        <begin position="1"/>
        <end position="18"/>
    </location>
</feature>
<gene>
    <name evidence="2" type="ORF">V7x_10530</name>
</gene>
<name>A0A5C6FT63_9PLAN</name>
<protein>
    <submittedName>
        <fullName evidence="2">Uncharacterized protein</fullName>
    </submittedName>
</protein>
<accession>A0A5C6FT63</accession>
<feature type="region of interest" description="Disordered" evidence="1">
    <location>
        <begin position="164"/>
        <end position="195"/>
    </location>
</feature>
<organism evidence="2 3">
    <name type="scientific">Crateriforma conspicua</name>
    <dbReference type="NCBI Taxonomy" id="2527996"/>
    <lineage>
        <taxon>Bacteria</taxon>
        <taxon>Pseudomonadati</taxon>
        <taxon>Planctomycetota</taxon>
        <taxon>Planctomycetia</taxon>
        <taxon>Planctomycetales</taxon>
        <taxon>Planctomycetaceae</taxon>
        <taxon>Crateriforma</taxon>
    </lineage>
</organism>